<sequence length="146" mass="15937">MSPRVRRSALPHDPSEPLPVGPRPAGRVLDARLHLLDRQTLDVDDLQVATVDDLELAPPAGTSGPLTGDTPVHVVALLSGPVLATRIFGGRPPASRLHRILWRHVTDVGTTVRLGVRGEDLDVLWVERWVRDHVVGRIPGGRHDPE</sequence>
<dbReference type="RefSeq" id="WP_225916667.1">
    <property type="nucleotide sequence ID" value="NZ_BHYL01000068.1"/>
</dbReference>
<evidence type="ECO:0000313" key="3">
    <source>
        <dbReference type="Proteomes" id="UP000288246"/>
    </source>
</evidence>
<dbReference type="AlphaFoldDB" id="A0A401UXT6"/>
<feature type="region of interest" description="Disordered" evidence="1">
    <location>
        <begin position="1"/>
        <end position="24"/>
    </location>
</feature>
<dbReference type="EMBL" id="BHYL01000068">
    <property type="protein sequence ID" value="GCD19444.1"/>
    <property type="molecule type" value="Genomic_DNA"/>
</dbReference>
<accession>A0A401UXT6</accession>
<keyword evidence="3" id="KW-1185">Reference proteome</keyword>
<proteinExistence type="predicted"/>
<protein>
    <submittedName>
        <fullName evidence="2">Uncharacterized protein</fullName>
    </submittedName>
</protein>
<evidence type="ECO:0000256" key="1">
    <source>
        <dbReference type="SAM" id="MobiDB-lite"/>
    </source>
</evidence>
<gene>
    <name evidence="2" type="ORF">CTKZ_10060</name>
</gene>
<evidence type="ECO:0000313" key="2">
    <source>
        <dbReference type="EMBL" id="GCD19444.1"/>
    </source>
</evidence>
<organism evidence="2 3">
    <name type="scientific">Cellulomonas algicola</name>
    <dbReference type="NCBI Taxonomy" id="2071633"/>
    <lineage>
        <taxon>Bacteria</taxon>
        <taxon>Bacillati</taxon>
        <taxon>Actinomycetota</taxon>
        <taxon>Actinomycetes</taxon>
        <taxon>Micrococcales</taxon>
        <taxon>Cellulomonadaceae</taxon>
        <taxon>Cellulomonas</taxon>
    </lineage>
</organism>
<name>A0A401UXT6_9CELL</name>
<reference evidence="2 3" key="1">
    <citation type="submission" date="2018-11" db="EMBL/GenBank/DDBJ databases">
        <title>Draft genome sequence of Cellulomonas takizawaensis strain TKZ-21.</title>
        <authorList>
            <person name="Yamamura H."/>
            <person name="Hayashi T."/>
            <person name="Hamada M."/>
            <person name="Serisawa Y."/>
            <person name="Matsuyama K."/>
            <person name="Nakagawa Y."/>
            <person name="Otoguro M."/>
            <person name="Yanagida F."/>
            <person name="Hayakawa M."/>
        </authorList>
    </citation>
    <scope>NUCLEOTIDE SEQUENCE [LARGE SCALE GENOMIC DNA]</scope>
    <source>
        <strain evidence="2 3">TKZ-21</strain>
    </source>
</reference>
<dbReference type="Proteomes" id="UP000288246">
    <property type="component" value="Unassembled WGS sequence"/>
</dbReference>
<comment type="caution">
    <text evidence="2">The sequence shown here is derived from an EMBL/GenBank/DDBJ whole genome shotgun (WGS) entry which is preliminary data.</text>
</comment>